<dbReference type="GO" id="GO:0005829">
    <property type="term" value="C:cytosol"/>
    <property type="evidence" value="ECO:0007669"/>
    <property type="project" value="TreeGrafter"/>
</dbReference>
<accession>A0A174IUM3</accession>
<dbReference type="AlphaFoldDB" id="A0A174IUM3"/>
<dbReference type="GeneID" id="42777803"/>
<dbReference type="PIRSF" id="PIRSF000463">
    <property type="entry name" value="GlgB"/>
    <property type="match status" value="1"/>
</dbReference>
<evidence type="ECO:0000256" key="3">
    <source>
        <dbReference type="ARBA" id="ARBA00004964"/>
    </source>
</evidence>
<dbReference type="SMART" id="SM00642">
    <property type="entry name" value="Aamy"/>
    <property type="match status" value="1"/>
</dbReference>
<feature type="active site" description="Nucleophile" evidence="10 11">
    <location>
        <position position="304"/>
    </location>
</feature>
<dbReference type="Pfam" id="PF00128">
    <property type="entry name" value="Alpha-amylase"/>
    <property type="match status" value="1"/>
</dbReference>
<dbReference type="NCBIfam" id="NF003811">
    <property type="entry name" value="PRK05402.1"/>
    <property type="match status" value="1"/>
</dbReference>
<dbReference type="GO" id="GO:0043169">
    <property type="term" value="F:cation binding"/>
    <property type="evidence" value="ECO:0007669"/>
    <property type="project" value="InterPro"/>
</dbReference>
<reference evidence="13 14" key="1">
    <citation type="submission" date="2016-06" db="EMBL/GenBank/DDBJ databases">
        <authorList>
            <person name="Kjaerup R.B."/>
            <person name="Dalgaard T.S."/>
            <person name="Juul-Madsen H.R."/>
        </authorList>
    </citation>
    <scope>NUCLEOTIDE SEQUENCE [LARGE SCALE GENOMIC DNA]</scope>
    <source>
        <strain evidence="13 14">373-A1</strain>
    </source>
</reference>
<dbReference type="InterPro" id="IPR037439">
    <property type="entry name" value="Branching_enzy"/>
</dbReference>
<evidence type="ECO:0000256" key="6">
    <source>
        <dbReference type="ARBA" id="ARBA00022676"/>
    </source>
</evidence>
<dbReference type="FunFam" id="3.20.20.80:FF:000003">
    <property type="entry name" value="1,4-alpha-glucan branching enzyme GlgB"/>
    <property type="match status" value="1"/>
</dbReference>
<dbReference type="RefSeq" id="WP_051196028.1">
    <property type="nucleotide sequence ID" value="NZ_CABHIH010000014.1"/>
</dbReference>
<keyword evidence="5 10" id="KW-0321">Glycogen metabolism</keyword>
<gene>
    <name evidence="10" type="primary">glgB</name>
    <name evidence="13" type="ORF">CP373A1_00115</name>
</gene>
<dbReference type="UniPathway" id="UPA00164"/>
<sequence length="642" mass="75311">MENNEIYMFHKGMNYKSYKLLGAHACESNGIKGIQFTTWAPNAQEMWIVGDFNNFYVDNNYKMKLISKGGLWSRFLPKLGEGIKYKYAIKTMDNKIIFKSDPYAICSEVRPNTASITYSPKEYIWLDNNWIQEKSKKDIYNTAINIYEIHLGSWRRDNNKFLTYEELSEVLPDYLTEMGYNYVEIMPLCEHPLDASWGYQCTGYYSLTTRYGNIEGFKKLVDKLHQNNIGVILDWVPGHFCKDAHGLYMFDGSPTYEYEEYWKADNKGWGTFNFDLGRPEVKSFLISNAMYWINEFHIDGLRVDAVSNIIYLSYGREYGEWVPNKYGTDCNLEGIQFLKDLNTAIKENNEKTIMIAEESTAWPKVSRKVIDGGLGFDFKWNMGWMNDVLEYTSKDPIYRKYHHNKLTFSLMYNYSERFILPFSHDEVVHGKKSLVDKMPGDYWSKFAGYRLLISYMLGHPGKKLNFMGSEFAQFIEWREYEQLEWKLIDMFPMHKKTQRFIKDINKFYLNNKALWELDYDVDGFKWIDADNKDQSIVSFIRRGKSKEDTLIFICNFTSVVRYDFRIGVPLQSDYIEVFNSDDEKYGGSGQVMSEVNLVPEEIEFHNQPYSIQIKVPPMATLILGIEKGGENNYESITCSIRG</sequence>
<dbReference type="SUPFAM" id="SSF51445">
    <property type="entry name" value="(Trans)glycosidases"/>
    <property type="match status" value="1"/>
</dbReference>
<dbReference type="Pfam" id="PF02806">
    <property type="entry name" value="Alpha-amylase_C"/>
    <property type="match status" value="1"/>
</dbReference>
<keyword evidence="7 10" id="KW-0808">Transferase</keyword>
<dbReference type="Pfam" id="PF02922">
    <property type="entry name" value="CBM_48"/>
    <property type="match status" value="1"/>
</dbReference>
<dbReference type="EMBL" id="MAPZ01000006">
    <property type="protein sequence ID" value="OBY12499.1"/>
    <property type="molecule type" value="Genomic_DNA"/>
</dbReference>
<evidence type="ECO:0000313" key="14">
    <source>
        <dbReference type="Proteomes" id="UP000092714"/>
    </source>
</evidence>
<dbReference type="NCBIfam" id="TIGR01515">
    <property type="entry name" value="branching_enzym"/>
    <property type="match status" value="1"/>
</dbReference>
<dbReference type="InterPro" id="IPR017853">
    <property type="entry name" value="GH"/>
</dbReference>
<feature type="domain" description="Glycosyl hydrolase family 13 catalytic" evidence="12">
    <location>
        <begin position="148"/>
        <end position="494"/>
    </location>
</feature>
<comment type="pathway">
    <text evidence="3 10">Glycan biosynthesis; glycogen biosynthesis.</text>
</comment>
<name>A0A174IUM3_9CLOT</name>
<dbReference type="InterPro" id="IPR044143">
    <property type="entry name" value="GlgB_N_E_set_prok"/>
</dbReference>
<feature type="active site" description="Proton donor" evidence="10 11">
    <location>
        <position position="357"/>
    </location>
</feature>
<evidence type="ECO:0000259" key="12">
    <source>
        <dbReference type="SMART" id="SM00642"/>
    </source>
</evidence>
<dbReference type="Gene3D" id="2.60.40.10">
    <property type="entry name" value="Immunoglobulins"/>
    <property type="match status" value="1"/>
</dbReference>
<dbReference type="InterPro" id="IPR014756">
    <property type="entry name" value="Ig_E-set"/>
</dbReference>
<protein>
    <recommendedName>
        <fullName evidence="10">1,4-alpha-glucan branching enzyme GlgB</fullName>
        <ecNumber evidence="10">2.4.1.18</ecNumber>
    </recommendedName>
    <alternativeName>
        <fullName evidence="10">1,4-alpha-D-glucan:1,4-alpha-D-glucan 6-glucosyl-transferase</fullName>
    </alternativeName>
    <alternativeName>
        <fullName evidence="10">Alpha-(1-&gt;4)-glucan branching enzyme</fullName>
    </alternativeName>
    <alternativeName>
        <fullName evidence="10">Glycogen branching enzyme</fullName>
        <shortName evidence="10">BE</shortName>
    </alternativeName>
</protein>
<dbReference type="Gene3D" id="3.20.20.80">
    <property type="entry name" value="Glycosidases"/>
    <property type="match status" value="1"/>
</dbReference>
<comment type="caution">
    <text evidence="13">The sequence shown here is derived from an EMBL/GenBank/DDBJ whole genome shotgun (WGS) entry which is preliminary data.</text>
</comment>
<evidence type="ECO:0000256" key="2">
    <source>
        <dbReference type="ARBA" id="ARBA00002953"/>
    </source>
</evidence>
<evidence type="ECO:0000256" key="1">
    <source>
        <dbReference type="ARBA" id="ARBA00000826"/>
    </source>
</evidence>
<dbReference type="NCBIfam" id="NF008967">
    <property type="entry name" value="PRK12313.1"/>
    <property type="match status" value="1"/>
</dbReference>
<dbReference type="Gene3D" id="2.60.40.1180">
    <property type="entry name" value="Golgi alpha-mannosidase II"/>
    <property type="match status" value="1"/>
</dbReference>
<keyword evidence="6 10" id="KW-0328">Glycosyltransferase</keyword>
<keyword evidence="14" id="KW-1185">Reference proteome</keyword>
<dbReference type="SUPFAM" id="SSF51011">
    <property type="entry name" value="Glycosyl hydrolase domain"/>
    <property type="match status" value="1"/>
</dbReference>
<dbReference type="Proteomes" id="UP000092714">
    <property type="component" value="Unassembled WGS sequence"/>
</dbReference>
<organism evidence="13 14">
    <name type="scientific">Clostridium paraputrificum</name>
    <dbReference type="NCBI Taxonomy" id="29363"/>
    <lineage>
        <taxon>Bacteria</taxon>
        <taxon>Bacillati</taxon>
        <taxon>Bacillota</taxon>
        <taxon>Clostridia</taxon>
        <taxon>Eubacteriales</taxon>
        <taxon>Clostridiaceae</taxon>
        <taxon>Clostridium</taxon>
    </lineage>
</organism>
<evidence type="ECO:0000256" key="4">
    <source>
        <dbReference type="ARBA" id="ARBA00009000"/>
    </source>
</evidence>
<dbReference type="eggNOG" id="COG0296">
    <property type="taxonomic scope" value="Bacteria"/>
</dbReference>
<dbReference type="FunFam" id="2.60.40.1180:FF:000002">
    <property type="entry name" value="1,4-alpha-glucan branching enzyme GlgB"/>
    <property type="match status" value="1"/>
</dbReference>
<dbReference type="EC" id="2.4.1.18" evidence="10"/>
<dbReference type="InterPro" id="IPR013780">
    <property type="entry name" value="Glyco_hydro_b"/>
</dbReference>
<evidence type="ECO:0000256" key="7">
    <source>
        <dbReference type="ARBA" id="ARBA00022679"/>
    </source>
</evidence>
<dbReference type="CDD" id="cd11322">
    <property type="entry name" value="AmyAc_Glg_BE"/>
    <property type="match status" value="1"/>
</dbReference>
<comment type="function">
    <text evidence="2 10">Catalyzes the formation of the alpha-1,6-glucosidic linkages in glycogen by scission of a 1,4-alpha-linked oligosaccharide from growing alpha-1,4-glucan chains and the subsequent attachment of the oligosaccharide to the alpha-1,6 position.</text>
</comment>
<evidence type="ECO:0000256" key="10">
    <source>
        <dbReference type="HAMAP-Rule" id="MF_00685"/>
    </source>
</evidence>
<dbReference type="InterPro" id="IPR006048">
    <property type="entry name" value="A-amylase/branching_C"/>
</dbReference>
<evidence type="ECO:0000256" key="5">
    <source>
        <dbReference type="ARBA" id="ARBA00022600"/>
    </source>
</evidence>
<evidence type="ECO:0000256" key="11">
    <source>
        <dbReference type="PIRSR" id="PIRSR000463-1"/>
    </source>
</evidence>
<dbReference type="InterPro" id="IPR006407">
    <property type="entry name" value="GlgB"/>
</dbReference>
<keyword evidence="9 10" id="KW-0119">Carbohydrate metabolism</keyword>
<dbReference type="GO" id="GO:0005978">
    <property type="term" value="P:glycogen biosynthetic process"/>
    <property type="evidence" value="ECO:0007669"/>
    <property type="project" value="UniProtKB-UniRule"/>
</dbReference>
<dbReference type="InterPro" id="IPR004193">
    <property type="entry name" value="Glyco_hydro_13_N"/>
</dbReference>
<dbReference type="HAMAP" id="MF_00685">
    <property type="entry name" value="GlgB"/>
    <property type="match status" value="1"/>
</dbReference>
<keyword evidence="8 10" id="KW-0320">Glycogen biosynthesis</keyword>
<dbReference type="SUPFAM" id="SSF81296">
    <property type="entry name" value="E set domains"/>
    <property type="match status" value="1"/>
</dbReference>
<dbReference type="OrthoDB" id="9800174at2"/>
<evidence type="ECO:0000256" key="8">
    <source>
        <dbReference type="ARBA" id="ARBA00023056"/>
    </source>
</evidence>
<evidence type="ECO:0000313" key="13">
    <source>
        <dbReference type="EMBL" id="OBY12499.1"/>
    </source>
</evidence>
<dbReference type="GO" id="GO:0004553">
    <property type="term" value="F:hydrolase activity, hydrolyzing O-glycosyl compounds"/>
    <property type="evidence" value="ECO:0007669"/>
    <property type="project" value="InterPro"/>
</dbReference>
<dbReference type="InterPro" id="IPR013783">
    <property type="entry name" value="Ig-like_fold"/>
</dbReference>
<proteinExistence type="inferred from homology"/>
<evidence type="ECO:0000256" key="9">
    <source>
        <dbReference type="ARBA" id="ARBA00023277"/>
    </source>
</evidence>
<dbReference type="CDD" id="cd02855">
    <property type="entry name" value="E_set_GBE_prok_N"/>
    <property type="match status" value="1"/>
</dbReference>
<dbReference type="PANTHER" id="PTHR43651">
    <property type="entry name" value="1,4-ALPHA-GLUCAN-BRANCHING ENZYME"/>
    <property type="match status" value="1"/>
</dbReference>
<comment type="subunit">
    <text evidence="10">Monomer.</text>
</comment>
<dbReference type="GO" id="GO:0003844">
    <property type="term" value="F:1,4-alpha-glucan branching enzyme activity"/>
    <property type="evidence" value="ECO:0007669"/>
    <property type="project" value="UniProtKB-UniRule"/>
</dbReference>
<dbReference type="InterPro" id="IPR006047">
    <property type="entry name" value="GH13_cat_dom"/>
</dbReference>
<comment type="similarity">
    <text evidence="4 10">Belongs to the glycosyl hydrolase 13 family. GlgB subfamily.</text>
</comment>
<dbReference type="PANTHER" id="PTHR43651:SF3">
    <property type="entry name" value="1,4-ALPHA-GLUCAN-BRANCHING ENZYME"/>
    <property type="match status" value="1"/>
</dbReference>
<comment type="catalytic activity">
    <reaction evidence="1 10">
        <text>Transfers a segment of a (1-&gt;4)-alpha-D-glucan chain to a primary hydroxy group in a similar glucan chain.</text>
        <dbReference type="EC" id="2.4.1.18"/>
    </reaction>
</comment>